<feature type="compositionally biased region" description="Low complexity" evidence="2">
    <location>
        <begin position="126"/>
        <end position="139"/>
    </location>
</feature>
<feature type="region of interest" description="Disordered" evidence="2">
    <location>
        <begin position="117"/>
        <end position="156"/>
    </location>
</feature>
<keyword evidence="1" id="KW-0446">Lipid-binding</keyword>
<dbReference type="InterPro" id="IPR000582">
    <property type="entry name" value="Acyl-CoA-binding_protein"/>
</dbReference>
<dbReference type="InterPro" id="IPR014352">
    <property type="entry name" value="FERM/acyl-CoA-bd_prot_sf"/>
</dbReference>
<dbReference type="PANTHER" id="PTHR23310:SF133">
    <property type="entry name" value="COA BINDING PROTEIN, PUTATIVE (AFU_ORTHOLOGUE AFUA_1G12300)-RELATED"/>
    <property type="match status" value="1"/>
</dbReference>
<dbReference type="OrthoDB" id="346910at2759"/>
<feature type="region of interest" description="Disordered" evidence="2">
    <location>
        <begin position="319"/>
        <end position="354"/>
    </location>
</feature>
<evidence type="ECO:0000259" key="3">
    <source>
        <dbReference type="PROSITE" id="PS51228"/>
    </source>
</evidence>
<dbReference type="AlphaFoldDB" id="A0A8H6WG29"/>
<dbReference type="SUPFAM" id="SSF47027">
    <property type="entry name" value="Acyl-CoA binding protein"/>
    <property type="match status" value="1"/>
</dbReference>
<comment type="caution">
    <text evidence="4">The sequence shown here is derived from an EMBL/GenBank/DDBJ whole genome shotgun (WGS) entry which is preliminary data.</text>
</comment>
<dbReference type="Proteomes" id="UP000613580">
    <property type="component" value="Unassembled WGS sequence"/>
</dbReference>
<feature type="region of interest" description="Disordered" evidence="2">
    <location>
        <begin position="175"/>
        <end position="197"/>
    </location>
</feature>
<evidence type="ECO:0000256" key="1">
    <source>
        <dbReference type="ARBA" id="ARBA00023121"/>
    </source>
</evidence>
<protein>
    <recommendedName>
        <fullName evidence="3">ACB domain-containing protein</fullName>
    </recommendedName>
</protein>
<gene>
    <name evidence="4" type="ORF">HMN09_00510800</name>
</gene>
<reference evidence="4" key="1">
    <citation type="submission" date="2020-05" db="EMBL/GenBank/DDBJ databases">
        <title>Mycena genomes resolve the evolution of fungal bioluminescence.</title>
        <authorList>
            <person name="Tsai I.J."/>
        </authorList>
    </citation>
    <scope>NUCLEOTIDE SEQUENCE</scope>
    <source>
        <strain evidence="4">110903Hualien_Pintung</strain>
    </source>
</reference>
<dbReference type="PRINTS" id="PR00689">
    <property type="entry name" value="ACOABINDINGP"/>
</dbReference>
<name>A0A8H6WG29_MYCCL</name>
<evidence type="ECO:0000256" key="2">
    <source>
        <dbReference type="SAM" id="MobiDB-lite"/>
    </source>
</evidence>
<dbReference type="FunFam" id="1.20.80.10:FF:000010">
    <property type="entry name" value="Acyl-CoA-binding domain-containing protein 5"/>
    <property type="match status" value="1"/>
</dbReference>
<sequence length="391" mass="42703">MAASSNDLIDAQFDRAVEIVQSFPKNGPIQTGYDEKLTMYSLYKQATVGNVTSPRPGMWDMLGRAKWDAWAKHKDLDPYEAKWLYVAALMKVLRKYSDRTVSADLIRELESYGGDPSNLVMSRTLSGSQSDSSGSSASDEIPQPHYIQQRPPAQPHEPEVFADEVEYEAPQHTIPPIRSPALASVHRPPSSVSSNRYRTPMAGSLLASSPPPAMPLLPRVPETQPLPGFETPSAFAEPSSGSSFIPSFADLSRGNLTSPPNMYPAQPQYRDSMQTVSSRTHGGGVPSRPISRPTLEHAVENVQAHLAALSERMESLESLHLSRSGASPGHAVRGGSPAWRGSPGGRRSGSNQRQWDLDDLGMWSLVAQPISRGIESLREAATFFARDENPF</sequence>
<dbReference type="Pfam" id="PF00887">
    <property type="entry name" value="ACBP"/>
    <property type="match status" value="1"/>
</dbReference>
<dbReference type="PROSITE" id="PS00880">
    <property type="entry name" value="ACB_1"/>
    <property type="match status" value="1"/>
</dbReference>
<accession>A0A8H6WG29</accession>
<evidence type="ECO:0000313" key="5">
    <source>
        <dbReference type="Proteomes" id="UP000613580"/>
    </source>
</evidence>
<proteinExistence type="predicted"/>
<dbReference type="EMBL" id="JACAZE010000006">
    <property type="protein sequence ID" value="KAF7313548.1"/>
    <property type="molecule type" value="Genomic_DNA"/>
</dbReference>
<organism evidence="4 5">
    <name type="scientific">Mycena chlorophos</name>
    <name type="common">Agaric fungus</name>
    <name type="synonym">Agaricus chlorophos</name>
    <dbReference type="NCBI Taxonomy" id="658473"/>
    <lineage>
        <taxon>Eukaryota</taxon>
        <taxon>Fungi</taxon>
        <taxon>Dikarya</taxon>
        <taxon>Basidiomycota</taxon>
        <taxon>Agaricomycotina</taxon>
        <taxon>Agaricomycetes</taxon>
        <taxon>Agaricomycetidae</taxon>
        <taxon>Agaricales</taxon>
        <taxon>Marasmiineae</taxon>
        <taxon>Mycenaceae</taxon>
        <taxon>Mycena</taxon>
    </lineage>
</organism>
<dbReference type="Gene3D" id="1.20.80.10">
    <property type="match status" value="1"/>
</dbReference>
<evidence type="ECO:0000313" key="4">
    <source>
        <dbReference type="EMBL" id="KAF7313548.1"/>
    </source>
</evidence>
<feature type="domain" description="ACB" evidence="3">
    <location>
        <begin position="9"/>
        <end position="98"/>
    </location>
</feature>
<dbReference type="GO" id="GO:0006631">
    <property type="term" value="P:fatty acid metabolic process"/>
    <property type="evidence" value="ECO:0007669"/>
    <property type="project" value="TreeGrafter"/>
</dbReference>
<dbReference type="InterPro" id="IPR022408">
    <property type="entry name" value="Acyl-CoA-binding_prot_CS"/>
</dbReference>
<dbReference type="PROSITE" id="PS51228">
    <property type="entry name" value="ACB_2"/>
    <property type="match status" value="1"/>
</dbReference>
<keyword evidence="5" id="KW-1185">Reference proteome</keyword>
<dbReference type="PANTHER" id="PTHR23310">
    <property type="entry name" value="ACYL-COA-BINDING PROTEIN, ACBP"/>
    <property type="match status" value="1"/>
</dbReference>
<dbReference type="InterPro" id="IPR035984">
    <property type="entry name" value="Acyl-CoA-binding_sf"/>
</dbReference>
<dbReference type="GO" id="GO:0000062">
    <property type="term" value="F:fatty-acyl-CoA binding"/>
    <property type="evidence" value="ECO:0007669"/>
    <property type="project" value="InterPro"/>
</dbReference>